<dbReference type="AlphaFoldDB" id="A0A0G1JDS7"/>
<comment type="caution">
    <text evidence="2">The sequence shown here is derived from an EMBL/GenBank/DDBJ whole genome shotgun (WGS) entry which is preliminary data.</text>
</comment>
<reference evidence="2 3" key="1">
    <citation type="journal article" date="2015" name="Nature">
        <title>rRNA introns, odd ribosomes, and small enigmatic genomes across a large radiation of phyla.</title>
        <authorList>
            <person name="Brown C.T."/>
            <person name="Hug L.A."/>
            <person name="Thomas B.C."/>
            <person name="Sharon I."/>
            <person name="Castelle C.J."/>
            <person name="Singh A."/>
            <person name="Wilkins M.J."/>
            <person name="Williams K.H."/>
            <person name="Banfield J.F."/>
        </authorList>
    </citation>
    <scope>NUCLEOTIDE SEQUENCE [LARGE SCALE GENOMIC DNA]</scope>
</reference>
<accession>A0A0G1JDS7</accession>
<feature type="transmembrane region" description="Helical" evidence="1">
    <location>
        <begin position="21"/>
        <end position="45"/>
    </location>
</feature>
<keyword evidence="1" id="KW-0812">Transmembrane</keyword>
<evidence type="ECO:0000313" key="2">
    <source>
        <dbReference type="EMBL" id="KKT42137.1"/>
    </source>
</evidence>
<dbReference type="Proteomes" id="UP000034736">
    <property type="component" value="Unassembled WGS sequence"/>
</dbReference>
<evidence type="ECO:0000256" key="1">
    <source>
        <dbReference type="SAM" id="Phobius"/>
    </source>
</evidence>
<name>A0A0G1JDS7_9BACT</name>
<dbReference type="EMBL" id="LCHU01000002">
    <property type="protein sequence ID" value="KKT42137.1"/>
    <property type="molecule type" value="Genomic_DNA"/>
</dbReference>
<dbReference type="STRING" id="1618647.UW30_C0002G0048"/>
<gene>
    <name evidence="2" type="ORF">UW30_C0002G0048</name>
</gene>
<proteinExistence type="predicted"/>
<keyword evidence="1" id="KW-1133">Transmembrane helix</keyword>
<organism evidence="2 3">
    <name type="scientific">Candidatus Giovannonibacteria bacterium GW2011_GWA2_44_13b</name>
    <dbReference type="NCBI Taxonomy" id="1618647"/>
    <lineage>
        <taxon>Bacteria</taxon>
        <taxon>Candidatus Giovannoniibacteriota</taxon>
    </lineage>
</organism>
<protein>
    <submittedName>
        <fullName evidence="2">Uncharacterized protein</fullName>
    </submittedName>
</protein>
<sequence>MAKIKFIPRIPKFEFNNIQKIWKYELILAALLLAVFFGFDLWVYYKKAEANRNISASPDTSKVVSLKKDNLLAIDKKLREYKEFLQNPKFTF</sequence>
<evidence type="ECO:0000313" key="3">
    <source>
        <dbReference type="Proteomes" id="UP000034736"/>
    </source>
</evidence>
<keyword evidence="1" id="KW-0472">Membrane</keyword>